<reference evidence="4" key="2">
    <citation type="journal article" date="2007" name="Science">
        <title>Genome sequence of Aedes aegypti, a major arbovirus vector.</title>
        <authorList>
            <person name="Nene V."/>
            <person name="Wortman J.R."/>
            <person name="Lawson D."/>
            <person name="Haas B."/>
            <person name="Kodira C."/>
            <person name="Tu Z.J."/>
            <person name="Loftus B."/>
            <person name="Xi Z."/>
            <person name="Megy K."/>
            <person name="Grabherr M."/>
            <person name="Ren Q."/>
            <person name="Zdobnov E.M."/>
            <person name="Lobo N.F."/>
            <person name="Campbell K.S."/>
            <person name="Brown S.E."/>
            <person name="Bonaldo M.F."/>
            <person name="Zhu J."/>
            <person name="Sinkins S.P."/>
            <person name="Hogenkamp D.G."/>
            <person name="Amedeo P."/>
            <person name="Arensburger P."/>
            <person name="Atkinson P.W."/>
            <person name="Bidwell S."/>
            <person name="Biedler J."/>
            <person name="Birney E."/>
            <person name="Bruggner R.V."/>
            <person name="Costas J."/>
            <person name="Coy M.R."/>
            <person name="Crabtree J."/>
            <person name="Crawford M."/>
            <person name="Debruyn B."/>
            <person name="Decaprio D."/>
            <person name="Eiglmeier K."/>
            <person name="Eisenstadt E."/>
            <person name="El-Dorry H."/>
            <person name="Gelbart W.M."/>
            <person name="Gomes S.L."/>
            <person name="Hammond M."/>
            <person name="Hannick L.I."/>
            <person name="Hogan J.R."/>
            <person name="Holmes M.H."/>
            <person name="Jaffe D."/>
            <person name="Johnston J.S."/>
            <person name="Kennedy R.C."/>
            <person name="Koo H."/>
            <person name="Kravitz S."/>
            <person name="Kriventseva E.V."/>
            <person name="Kulp D."/>
            <person name="Labutti K."/>
            <person name="Lee E."/>
            <person name="Li S."/>
            <person name="Lovin D.D."/>
            <person name="Mao C."/>
            <person name="Mauceli E."/>
            <person name="Menck C.F."/>
            <person name="Miller J.R."/>
            <person name="Montgomery P."/>
            <person name="Mori A."/>
            <person name="Nascimento A.L."/>
            <person name="Naveira H.F."/>
            <person name="Nusbaum C."/>
            <person name="O'leary S."/>
            <person name="Orvis J."/>
            <person name="Pertea M."/>
            <person name="Quesneville H."/>
            <person name="Reidenbach K.R."/>
            <person name="Rogers Y.H."/>
            <person name="Roth C.W."/>
            <person name="Schneider J.R."/>
            <person name="Schatz M."/>
            <person name="Shumway M."/>
            <person name="Stanke M."/>
            <person name="Stinson E.O."/>
            <person name="Tubio J.M."/>
            <person name="Vanzee J.P."/>
            <person name="Verjovski-Almeida S."/>
            <person name="Werner D."/>
            <person name="White O."/>
            <person name="Wyder S."/>
            <person name="Zeng Q."/>
            <person name="Zhao Q."/>
            <person name="Zhao Y."/>
            <person name="Hill C.A."/>
            <person name="Raikhel A.S."/>
            <person name="Soares M.B."/>
            <person name="Knudson D.L."/>
            <person name="Lee N.H."/>
            <person name="Galagan J."/>
            <person name="Salzberg S.L."/>
            <person name="Paulsen I.T."/>
            <person name="Dimopoulos G."/>
            <person name="Collins F.H."/>
            <person name="Birren B."/>
            <person name="Fraser-Liggett C.M."/>
            <person name="Severson D.W."/>
        </authorList>
    </citation>
    <scope>NUCLEOTIDE SEQUENCE [LARGE SCALE GENOMIC DNA]</scope>
    <source>
        <strain evidence="4">Liverpool</strain>
    </source>
</reference>
<dbReference type="InterPro" id="IPR027806">
    <property type="entry name" value="HARBI1_dom"/>
</dbReference>
<evidence type="ECO:0000256" key="2">
    <source>
        <dbReference type="ARBA" id="ARBA00022723"/>
    </source>
</evidence>
<feature type="domain" description="DDE Tnp4" evidence="3">
    <location>
        <begin position="13"/>
        <end position="66"/>
    </location>
</feature>
<evidence type="ECO:0000313" key="4">
    <source>
        <dbReference type="EMBL" id="EAT35183.1"/>
    </source>
</evidence>
<dbReference type="eggNOG" id="KOG4585">
    <property type="taxonomic scope" value="Eukaryota"/>
</dbReference>
<dbReference type="OMA" id="VIRARCV"/>
<dbReference type="AlphaFoldDB" id="Q16LI6"/>
<evidence type="ECO:0000313" key="5">
    <source>
        <dbReference type="Proteomes" id="UP000682892"/>
    </source>
</evidence>
<accession>Q16LI6</accession>
<dbReference type="STRING" id="7159.Q16LI6"/>
<organism evidence="4 5">
    <name type="scientific">Aedes aegypti</name>
    <name type="common">Yellowfever mosquito</name>
    <name type="synonym">Culex aegypti</name>
    <dbReference type="NCBI Taxonomy" id="7159"/>
    <lineage>
        <taxon>Eukaryota</taxon>
        <taxon>Metazoa</taxon>
        <taxon>Ecdysozoa</taxon>
        <taxon>Arthropoda</taxon>
        <taxon>Hexapoda</taxon>
        <taxon>Insecta</taxon>
        <taxon>Pterygota</taxon>
        <taxon>Neoptera</taxon>
        <taxon>Endopterygota</taxon>
        <taxon>Diptera</taxon>
        <taxon>Nematocera</taxon>
        <taxon>Culicoidea</taxon>
        <taxon>Culicidae</taxon>
        <taxon>Culicinae</taxon>
        <taxon>Aedini</taxon>
        <taxon>Aedes</taxon>
        <taxon>Stegomyia</taxon>
    </lineage>
</organism>
<keyword evidence="2" id="KW-0479">Metal-binding</keyword>
<proteinExistence type="predicted"/>
<sequence length="119" mass="13616">MMKPYPFSVFQDDQKQTFNYIHAKNRRVVENAFGHLKARFRRIGKGIDNDIGNASVIIKACCVLHNFLNERNDEVSKKWLAAQEQIDSKREQPNQAVFISSKDGDAEEIREAIAAHLGK</sequence>
<dbReference type="GO" id="GO:0046872">
    <property type="term" value="F:metal ion binding"/>
    <property type="evidence" value="ECO:0007669"/>
    <property type="project" value="UniProtKB-KW"/>
</dbReference>
<dbReference type="EMBL" id="CH477905">
    <property type="protein sequence ID" value="EAT35183.1"/>
    <property type="molecule type" value="Genomic_DNA"/>
</dbReference>
<dbReference type="Proteomes" id="UP000682892">
    <property type="component" value="Unassembled WGS sequence"/>
</dbReference>
<reference evidence="4" key="3">
    <citation type="submission" date="2012-09" db="EMBL/GenBank/DDBJ databases">
        <authorList>
            <consortium name="VectorBase"/>
        </authorList>
    </citation>
    <scope>NUCLEOTIDE SEQUENCE</scope>
    <source>
        <strain evidence="4">Liverpool</strain>
    </source>
</reference>
<reference evidence="4" key="1">
    <citation type="submission" date="2005-10" db="EMBL/GenBank/DDBJ databases">
        <authorList>
            <person name="Loftus B.J."/>
            <person name="Nene V.M."/>
            <person name="Hannick L.I."/>
            <person name="Bidwell S."/>
            <person name="Haas B."/>
            <person name="Amedeo P."/>
            <person name="Orvis J."/>
            <person name="Wortman J.R."/>
            <person name="White O.R."/>
            <person name="Salzberg S."/>
            <person name="Shumway M."/>
            <person name="Koo H."/>
            <person name="Zhao Y."/>
            <person name="Holmes M."/>
            <person name="Miller J."/>
            <person name="Schatz M."/>
            <person name="Pop M."/>
            <person name="Pai G."/>
            <person name="Utterback T."/>
            <person name="Rogers Y.-H."/>
            <person name="Kravitz S."/>
            <person name="Fraser C.M."/>
        </authorList>
    </citation>
    <scope>NUCLEOTIDE SEQUENCE</scope>
    <source>
        <strain evidence="4">Liverpool</strain>
    </source>
</reference>
<protein>
    <submittedName>
        <fullName evidence="4">AAEL012638-PA</fullName>
    </submittedName>
</protein>
<dbReference type="HOGENOM" id="CLU_2063385_0_0_1"/>
<dbReference type="Pfam" id="PF13359">
    <property type="entry name" value="DDE_Tnp_4"/>
    <property type="match status" value="1"/>
</dbReference>
<evidence type="ECO:0000256" key="1">
    <source>
        <dbReference type="ARBA" id="ARBA00001968"/>
    </source>
</evidence>
<dbReference type="PaxDb" id="7159-AAEL012638-PA"/>
<dbReference type="PhylomeDB" id="Q16LI6"/>
<comment type="cofactor">
    <cofactor evidence="1">
        <name>a divalent metal cation</name>
        <dbReference type="ChEBI" id="CHEBI:60240"/>
    </cofactor>
</comment>
<evidence type="ECO:0000259" key="3">
    <source>
        <dbReference type="Pfam" id="PF13359"/>
    </source>
</evidence>
<name>Q16LI6_AEDAE</name>
<gene>
    <name evidence="4" type="ORF">AaeL_AAEL012638</name>
</gene>